<reference evidence="8" key="1">
    <citation type="journal article" date="2011" name="Nat. Commun.">
        <title>Effector diversification within compartments of the Leptosphaeria maculans genome affected by Repeat-Induced Point mutations.</title>
        <authorList>
            <person name="Rouxel T."/>
            <person name="Grandaubert J."/>
            <person name="Hane J.K."/>
            <person name="Hoede C."/>
            <person name="van de Wouw A.P."/>
            <person name="Couloux A."/>
            <person name="Dominguez V."/>
            <person name="Anthouard V."/>
            <person name="Bally P."/>
            <person name="Bourras S."/>
            <person name="Cozijnsen A.J."/>
            <person name="Ciuffetti L.M."/>
            <person name="Degrave A."/>
            <person name="Dilmaghani A."/>
            <person name="Duret L."/>
            <person name="Fudal I."/>
            <person name="Goodwin S.B."/>
            <person name="Gout L."/>
            <person name="Glaser N."/>
            <person name="Linglin J."/>
            <person name="Kema G.H.J."/>
            <person name="Lapalu N."/>
            <person name="Lawrence C.B."/>
            <person name="May K."/>
            <person name="Meyer M."/>
            <person name="Ollivier B."/>
            <person name="Poulain J."/>
            <person name="Schoch C.L."/>
            <person name="Simon A."/>
            <person name="Spatafora J.W."/>
            <person name="Stachowiak A."/>
            <person name="Turgeon B.G."/>
            <person name="Tyler B.M."/>
            <person name="Vincent D."/>
            <person name="Weissenbach J."/>
            <person name="Amselem J."/>
            <person name="Quesneville H."/>
            <person name="Oliver R.P."/>
            <person name="Wincker P."/>
            <person name="Balesdent M.-H."/>
            <person name="Howlett B.J."/>
        </authorList>
    </citation>
    <scope>NUCLEOTIDE SEQUENCE [LARGE SCALE GENOMIC DNA]</scope>
    <source>
        <strain evidence="8">JN3 / isolate v23.1.3 / race Av1-4-5-6-7-8</strain>
    </source>
</reference>
<dbReference type="STRING" id="985895.E4ZHC8"/>
<dbReference type="GO" id="GO:0009396">
    <property type="term" value="P:folic acid-containing compound biosynthetic process"/>
    <property type="evidence" value="ECO:0007669"/>
    <property type="project" value="TreeGrafter"/>
</dbReference>
<feature type="binding site" evidence="6">
    <location>
        <position position="63"/>
    </location>
    <ligand>
        <name>substrate</name>
    </ligand>
</feature>
<feature type="binding site" evidence="6">
    <location>
        <begin position="11"/>
        <end position="15"/>
    </location>
    <ligand>
        <name>ATP</name>
        <dbReference type="ChEBI" id="CHEBI:30616"/>
    </ligand>
</feature>
<dbReference type="FunFam" id="3.40.50.10420:FF:000007">
    <property type="entry name" value="5-formyltetrahydrofolate cyclo-ligase"/>
    <property type="match status" value="1"/>
</dbReference>
<sequence length="236" mass="25918">MVMAASLAQAKKELRKKSRHIVNKVSHDAAASQTRKATETLLALPEYQAARRISVYLSMPAGEINTSSIVRDALARGKRVFIPYTYKLSEPAEAQPKSIMDMLELHSINDFASLQPDGWGIPTPSTDSISARANCFGGEGITDGQSRLDSDQEMGLDLIVMPGMAFDSSFGRLGHGKGFYDYFLARCHQASRMPFRVGLSLTEQFLPPDELVPMTSSDYRLDALITGDGELRRAQA</sequence>
<feature type="binding site" evidence="6">
    <location>
        <begin position="172"/>
        <end position="180"/>
    </location>
    <ligand>
        <name>ATP</name>
        <dbReference type="ChEBI" id="CHEBI:30616"/>
    </ligand>
</feature>
<dbReference type="AlphaFoldDB" id="E4ZHC8"/>
<evidence type="ECO:0000313" key="7">
    <source>
        <dbReference type="EMBL" id="CBX90698.1"/>
    </source>
</evidence>
<dbReference type="PIRSF" id="PIRSF006806">
    <property type="entry name" value="FTHF_cligase"/>
    <property type="match status" value="1"/>
</dbReference>
<evidence type="ECO:0000256" key="4">
    <source>
        <dbReference type="ARBA" id="ARBA00036539"/>
    </source>
</evidence>
<feature type="binding site" evidence="6">
    <location>
        <position position="57"/>
    </location>
    <ligand>
        <name>substrate</name>
    </ligand>
</feature>
<evidence type="ECO:0000313" key="8">
    <source>
        <dbReference type="Proteomes" id="UP000002668"/>
    </source>
</evidence>
<evidence type="ECO:0000256" key="2">
    <source>
        <dbReference type="ARBA" id="ARBA00022741"/>
    </source>
</evidence>
<dbReference type="PANTHER" id="PTHR23407">
    <property type="entry name" value="ATPASE INHIBITOR/5-FORMYLTETRAHYDROFOLATE CYCLO-LIGASE"/>
    <property type="match status" value="1"/>
</dbReference>
<evidence type="ECO:0000256" key="3">
    <source>
        <dbReference type="ARBA" id="ARBA00022840"/>
    </source>
</evidence>
<dbReference type="GO" id="GO:0030272">
    <property type="term" value="F:5-formyltetrahydrofolate cyclo-ligase activity"/>
    <property type="evidence" value="ECO:0007669"/>
    <property type="project" value="UniProtKB-EC"/>
</dbReference>
<dbReference type="InterPro" id="IPR024185">
    <property type="entry name" value="FTHF_cligase-like_sf"/>
</dbReference>
<comment type="similarity">
    <text evidence="1">Belongs to the 5-formyltetrahydrofolate cyclo-ligase family.</text>
</comment>
<name>E4ZHC8_LEPMJ</name>
<dbReference type="Gene3D" id="3.40.50.10420">
    <property type="entry name" value="NagB/RpiA/CoA transferase-like"/>
    <property type="match status" value="1"/>
</dbReference>
<dbReference type="Proteomes" id="UP000002668">
    <property type="component" value="Genome"/>
</dbReference>
<dbReference type="OMA" id="DKWGIPT"/>
<dbReference type="SUPFAM" id="SSF100950">
    <property type="entry name" value="NagB/RpiA/CoA transferase-like"/>
    <property type="match status" value="1"/>
</dbReference>
<keyword evidence="8" id="KW-1185">Reference proteome</keyword>
<keyword evidence="2 6" id="KW-0547">Nucleotide-binding</keyword>
<keyword evidence="7" id="KW-0436">Ligase</keyword>
<dbReference type="InterPro" id="IPR037171">
    <property type="entry name" value="NagB/RpiA_transferase-like"/>
</dbReference>
<dbReference type="EMBL" id="FP929065">
    <property type="protein sequence ID" value="CBX90698.1"/>
    <property type="molecule type" value="Genomic_DNA"/>
</dbReference>
<dbReference type="GO" id="GO:0005739">
    <property type="term" value="C:mitochondrion"/>
    <property type="evidence" value="ECO:0007669"/>
    <property type="project" value="TreeGrafter"/>
</dbReference>
<comment type="catalytic activity">
    <reaction evidence="4">
        <text>(6S)-5-formyl-5,6,7,8-tetrahydrofolate + ATP = (6R)-5,10-methenyltetrahydrofolate + ADP + phosphate</text>
        <dbReference type="Rhea" id="RHEA:10488"/>
        <dbReference type="ChEBI" id="CHEBI:30616"/>
        <dbReference type="ChEBI" id="CHEBI:43474"/>
        <dbReference type="ChEBI" id="CHEBI:57455"/>
        <dbReference type="ChEBI" id="CHEBI:57457"/>
        <dbReference type="ChEBI" id="CHEBI:456216"/>
        <dbReference type="EC" id="6.3.3.2"/>
    </reaction>
</comment>
<dbReference type="OrthoDB" id="2015992at2759"/>
<proteinExistence type="inferred from homology"/>
<dbReference type="HOGENOM" id="CLU_066245_2_1_1"/>
<dbReference type="GeneID" id="13285414"/>
<accession>E4ZHC8</accession>
<dbReference type="GO" id="GO:0005524">
    <property type="term" value="F:ATP binding"/>
    <property type="evidence" value="ECO:0007669"/>
    <property type="project" value="UniProtKB-KW"/>
</dbReference>
<dbReference type="VEuPathDB" id="FungiDB:LEMA_P057320.1"/>
<organism evidence="8">
    <name type="scientific">Leptosphaeria maculans (strain JN3 / isolate v23.1.3 / race Av1-4-5-6-7-8)</name>
    <name type="common">Blackleg fungus</name>
    <name type="synonym">Phoma lingam</name>
    <dbReference type="NCBI Taxonomy" id="985895"/>
    <lineage>
        <taxon>Eukaryota</taxon>
        <taxon>Fungi</taxon>
        <taxon>Dikarya</taxon>
        <taxon>Ascomycota</taxon>
        <taxon>Pezizomycotina</taxon>
        <taxon>Dothideomycetes</taxon>
        <taxon>Pleosporomycetidae</taxon>
        <taxon>Pleosporales</taxon>
        <taxon>Pleosporineae</taxon>
        <taxon>Leptosphaeriaceae</taxon>
        <taxon>Plenodomus</taxon>
        <taxon>Plenodomus lingam/Leptosphaeria maculans species complex</taxon>
    </lineage>
</organism>
<dbReference type="Pfam" id="PF01812">
    <property type="entry name" value="5-FTHF_cyc-lig"/>
    <property type="match status" value="1"/>
</dbReference>
<protein>
    <recommendedName>
        <fullName evidence="5">5-formyltetrahydrofolate cyclo-ligase</fullName>
        <ecNumber evidence="5">6.3.3.2</ecNumber>
    </recommendedName>
</protein>
<dbReference type="FunCoup" id="E4ZHC8">
    <property type="interactions" value="193"/>
</dbReference>
<dbReference type="GO" id="GO:0035999">
    <property type="term" value="P:tetrahydrofolate interconversion"/>
    <property type="evidence" value="ECO:0007669"/>
    <property type="project" value="TreeGrafter"/>
</dbReference>
<gene>
    <name evidence="7" type="ORF">LEMA_P057320.1</name>
</gene>
<evidence type="ECO:0000256" key="1">
    <source>
        <dbReference type="ARBA" id="ARBA00010638"/>
    </source>
</evidence>
<dbReference type="EC" id="6.3.3.2" evidence="5"/>
<dbReference type="PANTHER" id="PTHR23407:SF1">
    <property type="entry name" value="5-FORMYLTETRAHYDROFOLATE CYCLO-LIGASE"/>
    <property type="match status" value="1"/>
</dbReference>
<keyword evidence="3 6" id="KW-0067">ATP-binding</keyword>
<dbReference type="eggNOG" id="KOG3093">
    <property type="taxonomic scope" value="Eukaryota"/>
</dbReference>
<dbReference type="InParanoid" id="E4ZHC8"/>
<dbReference type="InterPro" id="IPR002698">
    <property type="entry name" value="FTHF_cligase"/>
</dbReference>
<evidence type="ECO:0000256" key="5">
    <source>
        <dbReference type="ARBA" id="ARBA00038966"/>
    </source>
</evidence>
<evidence type="ECO:0000256" key="6">
    <source>
        <dbReference type="PIRSR" id="PIRSR006806-1"/>
    </source>
</evidence>